<dbReference type="InterPro" id="IPR023401">
    <property type="entry name" value="ODC_N"/>
</dbReference>
<evidence type="ECO:0000313" key="10">
    <source>
        <dbReference type="Proteomes" id="UP000287176"/>
    </source>
</evidence>
<dbReference type="InterPro" id="IPR036291">
    <property type="entry name" value="NAD(P)-bd_dom_sf"/>
</dbReference>
<dbReference type="Gene3D" id="3.30.1780.10">
    <property type="entry name" value="ornithine cyclodeaminase, domain 1"/>
    <property type="match status" value="1"/>
</dbReference>
<name>A0A432GSG4_9DELT</name>
<keyword evidence="1" id="KW-1003">Cell membrane</keyword>
<evidence type="ECO:0000256" key="2">
    <source>
        <dbReference type="ARBA" id="ARBA00022676"/>
    </source>
</evidence>
<dbReference type="SUPFAM" id="SSF51735">
    <property type="entry name" value="NAD(P)-binding Rossmann-fold domains"/>
    <property type="match status" value="1"/>
</dbReference>
<evidence type="ECO:0000256" key="1">
    <source>
        <dbReference type="ARBA" id="ARBA00022475"/>
    </source>
</evidence>
<feature type="domain" description="Glycosyltransferase 2-like" evidence="8">
    <location>
        <begin position="117"/>
        <end position="188"/>
    </location>
</feature>
<keyword evidence="5" id="KW-0448">Lipopolysaccharide biosynthesis</keyword>
<organism evidence="9 10">
    <name type="scientific">SAR324 cluster bacterium</name>
    <dbReference type="NCBI Taxonomy" id="2024889"/>
    <lineage>
        <taxon>Bacteria</taxon>
        <taxon>Deltaproteobacteria</taxon>
        <taxon>SAR324 cluster</taxon>
    </lineage>
</organism>
<dbReference type="PANTHER" id="PTHR48090:SF3">
    <property type="entry name" value="UNDECAPRENYL-PHOSPHATE 4-DEOXY-4-FORMAMIDO-L-ARABINOSE TRANSFERASE"/>
    <property type="match status" value="1"/>
</dbReference>
<evidence type="ECO:0000256" key="6">
    <source>
        <dbReference type="ARBA" id="ARBA00022989"/>
    </source>
</evidence>
<dbReference type="InterPro" id="IPR050256">
    <property type="entry name" value="Glycosyltransferase_2"/>
</dbReference>
<dbReference type="Proteomes" id="UP000287176">
    <property type="component" value="Unassembled WGS sequence"/>
</dbReference>
<evidence type="ECO:0000256" key="3">
    <source>
        <dbReference type="ARBA" id="ARBA00022679"/>
    </source>
</evidence>
<evidence type="ECO:0000259" key="8">
    <source>
        <dbReference type="Pfam" id="PF00535"/>
    </source>
</evidence>
<dbReference type="GO" id="GO:0005886">
    <property type="term" value="C:plasma membrane"/>
    <property type="evidence" value="ECO:0007669"/>
    <property type="project" value="TreeGrafter"/>
</dbReference>
<proteinExistence type="predicted"/>
<dbReference type="Pfam" id="PF00535">
    <property type="entry name" value="Glycos_transf_2"/>
    <property type="match status" value="1"/>
</dbReference>
<reference evidence="9 10" key="1">
    <citation type="submission" date="2018-06" db="EMBL/GenBank/DDBJ databases">
        <title>Combined omics and stable isotope probing to characterize newly discovered Mariana Back-Arc vent microbial communities.</title>
        <authorList>
            <person name="Trembath-Reichert E."/>
            <person name="Huber J.A."/>
        </authorList>
    </citation>
    <scope>NUCLEOTIDE SEQUENCE [LARGE SCALE GENOMIC DNA]</scope>
    <source>
        <strain evidence="9">MAG 24</strain>
    </source>
</reference>
<dbReference type="Gene3D" id="3.90.550.10">
    <property type="entry name" value="Spore Coat Polysaccharide Biosynthesis Protein SpsA, Chain A"/>
    <property type="match status" value="1"/>
</dbReference>
<evidence type="ECO:0000313" key="9">
    <source>
        <dbReference type="EMBL" id="RTZ86480.1"/>
    </source>
</evidence>
<dbReference type="InterPro" id="IPR001173">
    <property type="entry name" value="Glyco_trans_2-like"/>
</dbReference>
<dbReference type="Pfam" id="PF02423">
    <property type="entry name" value="OCD_Mu_crystall"/>
    <property type="match status" value="1"/>
</dbReference>
<comment type="caution">
    <text evidence="9">The sequence shown here is derived from an EMBL/GenBank/DDBJ whole genome shotgun (WGS) entry which is preliminary data.</text>
</comment>
<keyword evidence="7" id="KW-0472">Membrane</keyword>
<dbReference type="EMBL" id="QNZI01000043">
    <property type="protein sequence ID" value="RTZ86480.1"/>
    <property type="molecule type" value="Genomic_DNA"/>
</dbReference>
<dbReference type="InterPro" id="IPR003462">
    <property type="entry name" value="ODC_Mu_crystall"/>
</dbReference>
<dbReference type="AlphaFoldDB" id="A0A432GSG4"/>
<keyword evidence="4" id="KW-0812">Transmembrane</keyword>
<keyword evidence="3" id="KW-0808">Transferase</keyword>
<dbReference type="SUPFAM" id="SSF53448">
    <property type="entry name" value="Nucleotide-diphospho-sugar transferases"/>
    <property type="match status" value="1"/>
</dbReference>
<evidence type="ECO:0000256" key="5">
    <source>
        <dbReference type="ARBA" id="ARBA00022985"/>
    </source>
</evidence>
<dbReference type="CDD" id="cd04179">
    <property type="entry name" value="DPM_DPG-synthase_like"/>
    <property type="match status" value="1"/>
</dbReference>
<evidence type="ECO:0000256" key="7">
    <source>
        <dbReference type="ARBA" id="ARBA00023136"/>
    </source>
</evidence>
<gene>
    <name evidence="9" type="ORF">DSY94_01515</name>
</gene>
<feature type="non-terminal residue" evidence="9">
    <location>
        <position position="189"/>
    </location>
</feature>
<keyword evidence="2" id="KW-0328">Glycosyltransferase</keyword>
<accession>A0A432GSG4</accession>
<dbReference type="InterPro" id="IPR029044">
    <property type="entry name" value="Nucleotide-diphossugar_trans"/>
</dbReference>
<sequence length="189" mass="20459">MKIFSRAELEHAVKLDTVALGVIRNGFVALAEDRVVMPPILSMDVAENNGEVDVKTAYIEGVPQFAIKVSPGFFDNTKLGLPSLNGLMILFSSQTGLIEALLLDKGYLTGIRTALAGRRYEIVYVDDGSTDRSLEILLGLARKYPELQVRAHEKSCGQSTAIRTGVKTARAPWVATLDGDGQNDPADIP</sequence>
<dbReference type="PANTHER" id="PTHR48090">
    <property type="entry name" value="UNDECAPRENYL-PHOSPHATE 4-DEOXY-4-FORMAMIDO-L-ARABINOSE TRANSFERASE-RELATED"/>
    <property type="match status" value="1"/>
</dbReference>
<evidence type="ECO:0000256" key="4">
    <source>
        <dbReference type="ARBA" id="ARBA00022692"/>
    </source>
</evidence>
<dbReference type="GO" id="GO:0099621">
    <property type="term" value="F:undecaprenyl-phosphate 4-deoxy-4-formamido-L-arabinose transferase activity"/>
    <property type="evidence" value="ECO:0007669"/>
    <property type="project" value="TreeGrafter"/>
</dbReference>
<keyword evidence="6" id="KW-1133">Transmembrane helix</keyword>
<dbReference type="GO" id="GO:0009103">
    <property type="term" value="P:lipopolysaccharide biosynthetic process"/>
    <property type="evidence" value="ECO:0007669"/>
    <property type="project" value="UniProtKB-KW"/>
</dbReference>
<protein>
    <recommendedName>
        <fullName evidence="8">Glycosyltransferase 2-like domain-containing protein</fullName>
    </recommendedName>
</protein>